<organism evidence="2 3">
    <name type="scientific">Vibrio parahaemolyticus</name>
    <dbReference type="NCBI Taxonomy" id="670"/>
    <lineage>
        <taxon>Bacteria</taxon>
        <taxon>Pseudomonadati</taxon>
        <taxon>Pseudomonadota</taxon>
        <taxon>Gammaproteobacteria</taxon>
        <taxon>Vibrionales</taxon>
        <taxon>Vibrionaceae</taxon>
        <taxon>Vibrio</taxon>
    </lineage>
</organism>
<feature type="coiled-coil region" evidence="1">
    <location>
        <begin position="120"/>
        <end position="147"/>
    </location>
</feature>
<sequence length="224" mass="24965">MSSELLEINDDKLRKEIEVIYQALRTECKTTRSKNSIDIVNKTCAEIAHGARDFSTSIVGNLANAKGGPSAQAISNKNGKRYRDLISAYQRAYPLPTKLNGSTPKHWIDQIQQPGVKGNVLIMQSELRKLRDENKVLRNLLANKNDLVVTLTQSSPQSDNSYPHLTETDYESLKSAIDPRRLQTFGLRLGEGGSIENTHGDEVFEIGFADAILKIITIDRPTNE</sequence>
<protein>
    <submittedName>
        <fullName evidence="2">Uncharacterized protein</fullName>
    </submittedName>
</protein>
<dbReference type="NCBIfam" id="NF040692">
    <property type="entry name" value="recomb_assoc"/>
    <property type="match status" value="1"/>
</dbReference>
<dbReference type="EMBL" id="JACVHL010000014">
    <property type="protein sequence ID" value="MCC3806235.1"/>
    <property type="molecule type" value="Genomic_DNA"/>
</dbReference>
<evidence type="ECO:0000313" key="3">
    <source>
        <dbReference type="Proteomes" id="UP000726777"/>
    </source>
</evidence>
<evidence type="ECO:0000256" key="1">
    <source>
        <dbReference type="SAM" id="Coils"/>
    </source>
</evidence>
<dbReference type="InterPro" id="IPR048061">
    <property type="entry name" value="GmtX-like"/>
</dbReference>
<accession>A0A9Q3YMI6</accession>
<proteinExistence type="predicted"/>
<dbReference type="RefSeq" id="WP_228084666.1">
    <property type="nucleotide sequence ID" value="NZ_CP064041.1"/>
</dbReference>
<gene>
    <name evidence="2" type="ORF">IB292_14380</name>
</gene>
<dbReference type="Proteomes" id="UP000726777">
    <property type="component" value="Unassembled WGS sequence"/>
</dbReference>
<comment type="caution">
    <text evidence="2">The sequence shown here is derived from an EMBL/GenBank/DDBJ whole genome shotgun (WGS) entry which is preliminary data.</text>
</comment>
<dbReference type="AlphaFoldDB" id="A0A9Q3YMI6"/>
<evidence type="ECO:0000313" key="2">
    <source>
        <dbReference type="EMBL" id="MCC3806235.1"/>
    </source>
</evidence>
<name>A0A9Q3YMI6_VIBPH</name>
<keyword evidence="1" id="KW-0175">Coiled coil</keyword>
<reference evidence="2" key="1">
    <citation type="submission" date="2020-09" db="EMBL/GenBank/DDBJ databases">
        <title>Genome sequence of Vibrio parahaemolyticus isolates.</title>
        <authorList>
            <person name="Hammerl J.A."/>
            <person name="Strauch E."/>
        </authorList>
    </citation>
    <scope>NUCLEOTIDE SEQUENCE</scope>
    <source>
        <strain evidence="2">17-VB00146</strain>
    </source>
</reference>